<keyword evidence="2" id="KW-0255">Endonuclease</keyword>
<geneLocation type="plasmid" evidence="3">
    <name>pMY458-rmtE</name>
</geneLocation>
<dbReference type="AlphaFoldDB" id="A0A5S9M0L0"/>
<dbReference type="InterPro" id="IPR003615">
    <property type="entry name" value="HNH_nuc"/>
</dbReference>
<evidence type="ECO:0000259" key="1">
    <source>
        <dbReference type="Pfam" id="PF01844"/>
    </source>
</evidence>
<organism evidence="2">
    <name type="scientific">Enterobacter hormaechei subsp. xiangfangensis</name>
    <dbReference type="NCBI Taxonomy" id="1296536"/>
    <lineage>
        <taxon>Bacteria</taxon>
        <taxon>Pseudomonadati</taxon>
        <taxon>Pseudomonadota</taxon>
        <taxon>Gammaproteobacteria</taxon>
        <taxon>Enterobacterales</taxon>
        <taxon>Enterobacteriaceae</taxon>
        <taxon>Enterobacter</taxon>
        <taxon>Enterobacter cloacae complex</taxon>
    </lineage>
</organism>
<proteinExistence type="predicted"/>
<evidence type="ECO:0000313" key="3">
    <source>
        <dbReference type="EMBL" id="BBP49868.1"/>
    </source>
</evidence>
<dbReference type="Gene3D" id="1.10.30.50">
    <property type="match status" value="1"/>
</dbReference>
<dbReference type="GO" id="GO:0008270">
    <property type="term" value="F:zinc ion binding"/>
    <property type="evidence" value="ECO:0007669"/>
    <property type="project" value="InterPro"/>
</dbReference>
<dbReference type="RefSeq" id="WP_032627113.1">
    <property type="nucleotide sequence ID" value="NZ_LC511995.1"/>
</dbReference>
<keyword evidence="2" id="KW-0540">Nuclease</keyword>
<keyword evidence="2" id="KW-0614">Plasmid</keyword>
<dbReference type="CDD" id="cd00085">
    <property type="entry name" value="HNHc"/>
    <property type="match status" value="1"/>
</dbReference>
<accession>A0A5S9M0L0</accession>
<reference evidence="2" key="1">
    <citation type="submission" date="2019-11" db="EMBL/GenBank/DDBJ databases">
        <title>Complete plasmid sequence of Enterobacter hormaechei subsp. xiangfangensis pMY146-rmtE.</title>
        <authorList>
            <person name="Oshiro S."/>
            <person name="Tada T."/>
            <person name="Kirikae T."/>
        </authorList>
    </citation>
    <scope>NUCLEOTIDE SEQUENCE</scope>
    <source>
        <strain evidence="2">MY146</strain>
        <plasmid evidence="2">pMY146-rmtE</plasmid>
    </source>
</reference>
<dbReference type="GO" id="GO:0004519">
    <property type="term" value="F:endonuclease activity"/>
    <property type="evidence" value="ECO:0007669"/>
    <property type="project" value="UniProtKB-KW"/>
</dbReference>
<keyword evidence="2" id="KW-0378">Hydrolase</keyword>
<dbReference type="EMBL" id="LC511995">
    <property type="protein sequence ID" value="BBP49739.1"/>
    <property type="molecule type" value="Genomic_DNA"/>
</dbReference>
<dbReference type="Pfam" id="PF01844">
    <property type="entry name" value="HNH"/>
    <property type="match status" value="1"/>
</dbReference>
<name>A0A5S9M0L0_9ENTR</name>
<sequence length="250" mass="29062">MNRKQFIQSQGATCKNWNWSWSFISHDRQFVIFGAWDSEREQERAVILREEWEFSAKNKRLPGYTQAIEHLGYLNEGYDLYTFNMIHSPKPDNPDVASIKGFEHRIEKRYLRKEGRVWYADTIGHAYPEELSMPEQYTEGARKVITVNAYERSSEARKACIRHHGTVCKGCGFDFEKTYGDLGKDFIHVHHINPLKTIGESYQIDPENDLVPLCPNCHAMVHRSNESRPLSVDVLRSIINEAKKRIGATE</sequence>
<protein>
    <submittedName>
        <fullName evidence="2">HNH endonuclease</fullName>
    </submittedName>
</protein>
<reference evidence="3" key="2">
    <citation type="submission" date="2019-11" db="EMBL/GenBank/DDBJ databases">
        <title>Complete plasmid sequence of Enterobacter hormaechei subsp. xiangfangensis pMY458-rmtE.</title>
        <authorList>
            <person name="Oshiro S."/>
            <person name="Tada T."/>
            <person name="Kirikae T."/>
        </authorList>
    </citation>
    <scope>NUCLEOTIDE SEQUENCE</scope>
    <source>
        <strain evidence="3">MY458</strain>
        <plasmid evidence="3">pMY458-rmtE</plasmid>
    </source>
</reference>
<dbReference type="GO" id="GO:0003676">
    <property type="term" value="F:nucleic acid binding"/>
    <property type="evidence" value="ECO:0007669"/>
    <property type="project" value="InterPro"/>
</dbReference>
<geneLocation type="plasmid" evidence="2">
    <name>pMY146-rmtE</name>
</geneLocation>
<evidence type="ECO:0000313" key="2">
    <source>
        <dbReference type="EMBL" id="BBP49739.1"/>
    </source>
</evidence>
<dbReference type="InterPro" id="IPR002711">
    <property type="entry name" value="HNH"/>
</dbReference>
<feature type="domain" description="HNH" evidence="1">
    <location>
        <begin position="168"/>
        <end position="223"/>
    </location>
</feature>
<dbReference type="EMBL" id="LC511996">
    <property type="protein sequence ID" value="BBP49868.1"/>
    <property type="molecule type" value="Genomic_DNA"/>
</dbReference>